<gene>
    <name evidence="2" type="ORF">MCHLO_00427</name>
</gene>
<dbReference type="EMBL" id="DF838222">
    <property type="protein sequence ID" value="GAT42724.1"/>
    <property type="molecule type" value="Genomic_DNA"/>
</dbReference>
<sequence length="377" mass="40513">MSDFLNSQTSRFLWIGPNPFPSLLVCLAANEAIGHPSLVQAKRKTTAKRKPIDPKPTGPFRTKIARLLFARKTPEEKAAYKARANADAKAKDAEFEAATAAWPPSTPHARQRAIDNLGPALELLLGGLADLTGMRPLLCLGGPESRFRGSLQVLYYTLGENRAPVPVSFPEWDAPHFNTEILDKMKAYLKTAYTPQECAAMALPENECVGGSRPGAGDKPSLQLDGLLRMSTEPHAAADQTDDEERTDAESSGEEVERRGKKKKATARAAKAKKATGKDAAKKGKESGASSSSSSKHKTKKSAKTAEEPGPSSSKSKKTKKTSTEDTSADESEPQPRPKRKAAPAKAVEPGAKKRRVGTSDESPEDAMDVDEPSARL</sequence>
<evidence type="ECO:0000256" key="1">
    <source>
        <dbReference type="SAM" id="MobiDB-lite"/>
    </source>
</evidence>
<feature type="compositionally biased region" description="Acidic residues" evidence="1">
    <location>
        <begin position="240"/>
        <end position="254"/>
    </location>
</feature>
<organism evidence="2 3">
    <name type="scientific">Mycena chlorophos</name>
    <name type="common">Agaric fungus</name>
    <name type="synonym">Agaricus chlorophos</name>
    <dbReference type="NCBI Taxonomy" id="658473"/>
    <lineage>
        <taxon>Eukaryota</taxon>
        <taxon>Fungi</taxon>
        <taxon>Dikarya</taxon>
        <taxon>Basidiomycota</taxon>
        <taxon>Agaricomycotina</taxon>
        <taxon>Agaricomycetes</taxon>
        <taxon>Agaricomycetidae</taxon>
        <taxon>Agaricales</taxon>
        <taxon>Marasmiineae</taxon>
        <taxon>Mycenaceae</taxon>
        <taxon>Mycena</taxon>
    </lineage>
</organism>
<evidence type="ECO:0000313" key="2">
    <source>
        <dbReference type="EMBL" id="GAT42724.1"/>
    </source>
</evidence>
<feature type="region of interest" description="Disordered" evidence="1">
    <location>
        <begin position="234"/>
        <end position="377"/>
    </location>
</feature>
<evidence type="ECO:0000313" key="3">
    <source>
        <dbReference type="Proteomes" id="UP000815677"/>
    </source>
</evidence>
<dbReference type="Proteomes" id="UP000815677">
    <property type="component" value="Unassembled WGS sequence"/>
</dbReference>
<protein>
    <submittedName>
        <fullName evidence="2">Uncharacterized protein</fullName>
    </submittedName>
</protein>
<feature type="compositionally biased region" description="Acidic residues" evidence="1">
    <location>
        <begin position="362"/>
        <end position="377"/>
    </location>
</feature>
<proteinExistence type="predicted"/>
<feature type="compositionally biased region" description="Basic and acidic residues" evidence="1">
    <location>
        <begin position="276"/>
        <end position="286"/>
    </location>
</feature>
<reference evidence="2" key="1">
    <citation type="submission" date="2014-09" db="EMBL/GenBank/DDBJ databases">
        <title>Genome sequence of the luminous mushroom Mycena chlorophos for searching fungal bioluminescence genes.</title>
        <authorList>
            <person name="Tanaka Y."/>
            <person name="Kasuga D."/>
            <person name="Oba Y."/>
            <person name="Hase S."/>
            <person name="Sato K."/>
            <person name="Oba Y."/>
            <person name="Sakakibara Y."/>
        </authorList>
    </citation>
    <scope>NUCLEOTIDE SEQUENCE</scope>
</reference>
<accession>A0ABQ0KUZ0</accession>
<keyword evidence="3" id="KW-1185">Reference proteome</keyword>
<name>A0ABQ0KUZ0_MYCCL</name>
<feature type="compositionally biased region" description="Basic residues" evidence="1">
    <location>
        <begin position="259"/>
        <end position="275"/>
    </location>
</feature>